<dbReference type="PANTHER" id="PTHR42973:SF13">
    <property type="entry name" value="FAD-BINDING PCMH-TYPE DOMAIN-CONTAINING PROTEIN"/>
    <property type="match status" value="1"/>
</dbReference>
<dbReference type="Proteomes" id="UP000294933">
    <property type="component" value="Unassembled WGS sequence"/>
</dbReference>
<dbReference type="OrthoDB" id="9983560at2759"/>
<protein>
    <submittedName>
        <fullName evidence="6">FAD-binding domain-containing protein</fullName>
    </submittedName>
</protein>
<dbReference type="InterPro" id="IPR050416">
    <property type="entry name" value="FAD-linked_Oxidoreductase"/>
</dbReference>
<dbReference type="GO" id="GO:0016491">
    <property type="term" value="F:oxidoreductase activity"/>
    <property type="evidence" value="ECO:0007669"/>
    <property type="project" value="UniProtKB-KW"/>
</dbReference>
<keyword evidence="4" id="KW-0560">Oxidoreductase</keyword>
<dbReference type="EMBL" id="ML170168">
    <property type="protein sequence ID" value="TDL24025.1"/>
    <property type="molecule type" value="Genomic_DNA"/>
</dbReference>
<keyword evidence="3" id="KW-0274">FAD</keyword>
<gene>
    <name evidence="6" type="ORF">BD410DRAFT_802326</name>
</gene>
<accession>A0A4Y7Q987</accession>
<keyword evidence="2" id="KW-0285">Flavoprotein</keyword>
<dbReference type="InterPro" id="IPR016169">
    <property type="entry name" value="FAD-bd_PCMH_sub2"/>
</dbReference>
<evidence type="ECO:0000259" key="5">
    <source>
        <dbReference type="PROSITE" id="PS51387"/>
    </source>
</evidence>
<feature type="domain" description="FAD-binding PCMH-type" evidence="5">
    <location>
        <begin position="49"/>
        <end position="233"/>
    </location>
</feature>
<dbReference type="VEuPathDB" id="FungiDB:BD410DRAFT_802326"/>
<name>A0A4Y7Q987_9AGAM</name>
<dbReference type="InterPro" id="IPR036318">
    <property type="entry name" value="FAD-bd_PCMH-like_sf"/>
</dbReference>
<dbReference type="GO" id="GO:0071949">
    <property type="term" value="F:FAD binding"/>
    <property type="evidence" value="ECO:0007669"/>
    <property type="project" value="InterPro"/>
</dbReference>
<dbReference type="PANTHER" id="PTHR42973">
    <property type="entry name" value="BINDING OXIDOREDUCTASE, PUTATIVE (AFU_ORTHOLOGUE AFUA_1G17690)-RELATED"/>
    <property type="match status" value="1"/>
</dbReference>
<sequence>MVSTRTAGVGLAATVGFYAWLNARSEFASTAKTACHLLNQTFPDLVSFPGQNNPGKCHEGSAQYGIDINHWAVGSQQNATCSIEPQTPDDVSKIVKGGGHAFNRGFSSTTGIQISMARFNTASYNQASNTVTAGTGMTWDQLYAILEPLEVMVTGGRIPGVGISGLSLGGGYSWQTNQFGLTIDTIVAFDIVLPTGKFVHVTNDTQADIFFALKGGLNNFGVVTSITYEAHPQTLVYAGAITYTTNDAIDQLALAVEHFDLHNTDLKAQMVPIYIYAGQLSAELVIIYDAPTPPSGVFDAFFNIPFATSNVNTRHFAEFLTTTFGKGDLGLSPLQSALGVIPIVNYTVPVLTEIVNQVVTTGTSLTEKFSGLPVVVSLTVEPFTNPFAHSRGGAYPHPSSRQVTPSSPWIAVQANFDEERQSIMIDGIKTMSKAIQAKAVEVGQSRWDDLLYPNYALADTPLNLMYGDNVARLNNIAKKVDPHGVMKLSGGFKFG</sequence>
<dbReference type="SUPFAM" id="SSF56176">
    <property type="entry name" value="FAD-binding/transporter-associated domain-like"/>
    <property type="match status" value="1"/>
</dbReference>
<evidence type="ECO:0000313" key="7">
    <source>
        <dbReference type="Proteomes" id="UP000294933"/>
    </source>
</evidence>
<dbReference type="STRING" id="50990.A0A4Y7Q987"/>
<keyword evidence="7" id="KW-1185">Reference proteome</keyword>
<evidence type="ECO:0000256" key="4">
    <source>
        <dbReference type="ARBA" id="ARBA00023002"/>
    </source>
</evidence>
<comment type="similarity">
    <text evidence="1">Belongs to the oxygen-dependent FAD-linked oxidoreductase family.</text>
</comment>
<dbReference type="PROSITE" id="PS51387">
    <property type="entry name" value="FAD_PCMH"/>
    <property type="match status" value="1"/>
</dbReference>
<evidence type="ECO:0000313" key="6">
    <source>
        <dbReference type="EMBL" id="TDL24025.1"/>
    </source>
</evidence>
<evidence type="ECO:0000256" key="2">
    <source>
        <dbReference type="ARBA" id="ARBA00022630"/>
    </source>
</evidence>
<dbReference type="AlphaFoldDB" id="A0A4Y7Q987"/>
<dbReference type="Pfam" id="PF01565">
    <property type="entry name" value="FAD_binding_4"/>
    <property type="match status" value="1"/>
</dbReference>
<dbReference type="InterPro" id="IPR016166">
    <property type="entry name" value="FAD-bd_PCMH"/>
</dbReference>
<reference evidence="6 7" key="1">
    <citation type="submission" date="2018-06" db="EMBL/GenBank/DDBJ databases">
        <title>A transcriptomic atlas of mushroom development highlights an independent origin of complex multicellularity.</title>
        <authorList>
            <consortium name="DOE Joint Genome Institute"/>
            <person name="Krizsan K."/>
            <person name="Almasi E."/>
            <person name="Merenyi Z."/>
            <person name="Sahu N."/>
            <person name="Viragh M."/>
            <person name="Koszo T."/>
            <person name="Mondo S."/>
            <person name="Kiss B."/>
            <person name="Balint B."/>
            <person name="Kues U."/>
            <person name="Barry K."/>
            <person name="Hegedus J.C."/>
            <person name="Henrissat B."/>
            <person name="Johnson J."/>
            <person name="Lipzen A."/>
            <person name="Ohm R."/>
            <person name="Nagy I."/>
            <person name="Pangilinan J."/>
            <person name="Yan J."/>
            <person name="Xiong Y."/>
            <person name="Grigoriev I.V."/>
            <person name="Hibbett D.S."/>
            <person name="Nagy L.G."/>
        </authorList>
    </citation>
    <scope>NUCLEOTIDE SEQUENCE [LARGE SCALE GENOMIC DNA]</scope>
    <source>
        <strain evidence="6 7">SZMC22713</strain>
    </source>
</reference>
<evidence type="ECO:0000256" key="1">
    <source>
        <dbReference type="ARBA" id="ARBA00005466"/>
    </source>
</evidence>
<proteinExistence type="inferred from homology"/>
<organism evidence="6 7">
    <name type="scientific">Rickenella mellea</name>
    <dbReference type="NCBI Taxonomy" id="50990"/>
    <lineage>
        <taxon>Eukaryota</taxon>
        <taxon>Fungi</taxon>
        <taxon>Dikarya</taxon>
        <taxon>Basidiomycota</taxon>
        <taxon>Agaricomycotina</taxon>
        <taxon>Agaricomycetes</taxon>
        <taxon>Hymenochaetales</taxon>
        <taxon>Rickenellaceae</taxon>
        <taxon>Rickenella</taxon>
    </lineage>
</organism>
<dbReference type="Gene3D" id="3.30.465.10">
    <property type="match status" value="1"/>
</dbReference>
<dbReference type="InterPro" id="IPR006094">
    <property type="entry name" value="Oxid_FAD_bind_N"/>
</dbReference>
<evidence type="ECO:0000256" key="3">
    <source>
        <dbReference type="ARBA" id="ARBA00022827"/>
    </source>
</evidence>